<sequence length="181" mass="18911">MGDLQQKLEALKGLVGVLNSMDDGETQYAATPPNNPHPAPVPARSHRSSGKYNNTGNQKIKGLSNQTGFTEGNANGAINFGNLHTLPDSKSFTSIFGAKGIASGISVLAVGSCDARRRQTQAQSSNPNTNTTTCEDELAYLNNGKQNIKGLTNQTGYVKGNANGVINFGSLSASAASQRQV</sequence>
<feature type="compositionally biased region" description="Polar residues" evidence="1">
    <location>
        <begin position="50"/>
        <end position="63"/>
    </location>
</feature>
<gene>
    <name evidence="2" type="ORF">RJT34_32311</name>
</gene>
<dbReference type="EMBL" id="JAYKXN010000008">
    <property type="protein sequence ID" value="KAK7264701.1"/>
    <property type="molecule type" value="Genomic_DNA"/>
</dbReference>
<dbReference type="Proteomes" id="UP001359559">
    <property type="component" value="Unassembled WGS sequence"/>
</dbReference>
<name>A0AAN9I9B6_CLITE</name>
<evidence type="ECO:0000256" key="1">
    <source>
        <dbReference type="SAM" id="MobiDB-lite"/>
    </source>
</evidence>
<proteinExistence type="predicted"/>
<organism evidence="2 3">
    <name type="scientific">Clitoria ternatea</name>
    <name type="common">Butterfly pea</name>
    <dbReference type="NCBI Taxonomy" id="43366"/>
    <lineage>
        <taxon>Eukaryota</taxon>
        <taxon>Viridiplantae</taxon>
        <taxon>Streptophyta</taxon>
        <taxon>Embryophyta</taxon>
        <taxon>Tracheophyta</taxon>
        <taxon>Spermatophyta</taxon>
        <taxon>Magnoliopsida</taxon>
        <taxon>eudicotyledons</taxon>
        <taxon>Gunneridae</taxon>
        <taxon>Pentapetalae</taxon>
        <taxon>rosids</taxon>
        <taxon>fabids</taxon>
        <taxon>Fabales</taxon>
        <taxon>Fabaceae</taxon>
        <taxon>Papilionoideae</taxon>
        <taxon>50 kb inversion clade</taxon>
        <taxon>NPAAA clade</taxon>
        <taxon>indigoferoid/millettioid clade</taxon>
        <taxon>Phaseoleae</taxon>
        <taxon>Clitoria</taxon>
    </lineage>
</organism>
<evidence type="ECO:0000313" key="3">
    <source>
        <dbReference type="Proteomes" id="UP001359559"/>
    </source>
</evidence>
<dbReference type="AlphaFoldDB" id="A0AAN9I9B6"/>
<comment type="caution">
    <text evidence="2">The sequence shown here is derived from an EMBL/GenBank/DDBJ whole genome shotgun (WGS) entry which is preliminary data.</text>
</comment>
<keyword evidence="3" id="KW-1185">Reference proteome</keyword>
<feature type="region of interest" description="Disordered" evidence="1">
    <location>
        <begin position="24"/>
        <end position="63"/>
    </location>
</feature>
<accession>A0AAN9I9B6</accession>
<reference evidence="2 3" key="1">
    <citation type="submission" date="2024-01" db="EMBL/GenBank/DDBJ databases">
        <title>The genomes of 5 underutilized Papilionoideae crops provide insights into root nodulation and disease resistance.</title>
        <authorList>
            <person name="Yuan L."/>
        </authorList>
    </citation>
    <scope>NUCLEOTIDE SEQUENCE [LARGE SCALE GENOMIC DNA]</scope>
    <source>
        <strain evidence="2">LY-2023</strain>
        <tissue evidence="2">Leaf</tissue>
    </source>
</reference>
<evidence type="ECO:0000313" key="2">
    <source>
        <dbReference type="EMBL" id="KAK7264701.1"/>
    </source>
</evidence>
<protein>
    <submittedName>
        <fullName evidence="2">Uncharacterized protein</fullName>
    </submittedName>
</protein>